<evidence type="ECO:0000256" key="5">
    <source>
        <dbReference type="ARBA" id="ARBA00023002"/>
    </source>
</evidence>
<dbReference type="GO" id="GO:0008270">
    <property type="term" value="F:zinc ion binding"/>
    <property type="evidence" value="ECO:0007669"/>
    <property type="project" value="InterPro"/>
</dbReference>
<gene>
    <name evidence="8" type="ORF">EJC51_45835</name>
</gene>
<evidence type="ECO:0000313" key="8">
    <source>
        <dbReference type="EMBL" id="AZP22730.1"/>
    </source>
</evidence>
<keyword evidence="3 6" id="KW-0479">Metal-binding</keyword>
<dbReference type="SMART" id="SM00829">
    <property type="entry name" value="PKS_ER"/>
    <property type="match status" value="1"/>
</dbReference>
<keyword evidence="5" id="KW-0560">Oxidoreductase</keyword>
<proteinExistence type="inferred from homology"/>
<name>A0A3S9IEC2_9ACTN</name>
<feature type="domain" description="Enoyl reductase (ER)" evidence="7">
    <location>
        <begin position="16"/>
        <end position="365"/>
    </location>
</feature>
<keyword evidence="4 6" id="KW-0862">Zinc</keyword>
<dbReference type="Proteomes" id="UP000280197">
    <property type="component" value="Chromosome"/>
</dbReference>
<dbReference type="InterPro" id="IPR013149">
    <property type="entry name" value="ADH-like_C"/>
</dbReference>
<comment type="similarity">
    <text evidence="2 6">Belongs to the zinc-containing alcohol dehydrogenase family.</text>
</comment>
<dbReference type="InterPro" id="IPR002328">
    <property type="entry name" value="ADH_Zn_CS"/>
</dbReference>
<dbReference type="InterPro" id="IPR020843">
    <property type="entry name" value="ER"/>
</dbReference>
<evidence type="ECO:0000256" key="2">
    <source>
        <dbReference type="ARBA" id="ARBA00008072"/>
    </source>
</evidence>
<dbReference type="FunFam" id="3.40.50.720:FF:000003">
    <property type="entry name" value="S-(hydroxymethyl)glutathione dehydrogenase"/>
    <property type="match status" value="1"/>
</dbReference>
<dbReference type="EMBL" id="CP034463">
    <property type="protein sequence ID" value="AZP22730.1"/>
    <property type="molecule type" value="Genomic_DNA"/>
</dbReference>
<reference evidence="8 9" key="1">
    <citation type="submission" date="2018-12" db="EMBL/GenBank/DDBJ databases">
        <authorList>
            <person name="Li K."/>
        </authorList>
    </citation>
    <scope>NUCLEOTIDE SEQUENCE [LARGE SCALE GENOMIC DNA]</scope>
    <source>
        <strain evidence="9">CR22</strain>
    </source>
</reference>
<evidence type="ECO:0000256" key="1">
    <source>
        <dbReference type="ARBA" id="ARBA00001947"/>
    </source>
</evidence>
<dbReference type="InterPro" id="IPR013154">
    <property type="entry name" value="ADH-like_N"/>
</dbReference>
<dbReference type="PROSITE" id="PS00059">
    <property type="entry name" value="ADH_ZINC"/>
    <property type="match status" value="1"/>
</dbReference>
<evidence type="ECO:0000256" key="3">
    <source>
        <dbReference type="ARBA" id="ARBA00022723"/>
    </source>
</evidence>
<evidence type="ECO:0000256" key="4">
    <source>
        <dbReference type="ARBA" id="ARBA00022833"/>
    </source>
</evidence>
<dbReference type="SUPFAM" id="SSF51735">
    <property type="entry name" value="NAD(P)-binding Rossmann-fold domains"/>
    <property type="match status" value="1"/>
</dbReference>
<dbReference type="AlphaFoldDB" id="A0A3S9IEC2"/>
<sequence length="367" mass="37580">MAGSLPSVVDAAVIRGVDEPFALEALKLGPLGPRDVLVRIAGVGVCHTDLALRGPAGRELHPVVLGHEGSGTVVATGAEVDDVVAGDSVVLSYDSCGHCARCRTGRPYFCATWFDLNSGTAESRTHATLTDATGTAVNNTWFGQSSFANYSIATAHNVVKVSPDLPLEILGPLGCGLQTGAGAVVNVLGLRPGQSLVVFGVGAVGLAAVMAARISGAGAIVAVDVVPERRELALTLGATHAVDGASPELSVQLQSITGGADFAFDTTGRSAVVATALDALAQGGTCALAAPGEELRIPAQQIVFGRRLTGVLEGDAVPGVFIPQMIEWWQSGLFPFDKLVERFPLHEINTAVDAAASGRVVKPVLIP</sequence>
<dbReference type="GO" id="GO:0016491">
    <property type="term" value="F:oxidoreductase activity"/>
    <property type="evidence" value="ECO:0007669"/>
    <property type="project" value="UniProtKB-KW"/>
</dbReference>
<dbReference type="Pfam" id="PF00107">
    <property type="entry name" value="ADH_zinc_N"/>
    <property type="match status" value="1"/>
</dbReference>
<dbReference type="PANTHER" id="PTHR43350:SF21">
    <property type="entry name" value="S-NITROSOMYCOTHIOL REDUCTASE MSCR"/>
    <property type="match status" value="1"/>
</dbReference>
<dbReference type="Pfam" id="PF08240">
    <property type="entry name" value="ADH_N"/>
    <property type="match status" value="1"/>
</dbReference>
<dbReference type="InterPro" id="IPR036291">
    <property type="entry name" value="NAD(P)-bd_dom_sf"/>
</dbReference>
<dbReference type="KEGG" id="saqu:EJC51_45835"/>
<dbReference type="PANTHER" id="PTHR43350">
    <property type="entry name" value="NAD-DEPENDENT ALCOHOL DEHYDROGENASE"/>
    <property type="match status" value="1"/>
</dbReference>
<dbReference type="CDD" id="cd08278">
    <property type="entry name" value="benzyl_alcohol_DH"/>
    <property type="match status" value="1"/>
</dbReference>
<dbReference type="RefSeq" id="WP_126276531.1">
    <property type="nucleotide sequence ID" value="NZ_CP034463.1"/>
</dbReference>
<organism evidence="8 9">
    <name type="scientific">Streptomyces aquilus</name>
    <dbReference type="NCBI Taxonomy" id="2548456"/>
    <lineage>
        <taxon>Bacteria</taxon>
        <taxon>Bacillati</taxon>
        <taxon>Actinomycetota</taxon>
        <taxon>Actinomycetes</taxon>
        <taxon>Kitasatosporales</taxon>
        <taxon>Streptomycetaceae</taxon>
        <taxon>Streptomyces</taxon>
    </lineage>
</organism>
<dbReference type="Gene3D" id="3.40.50.720">
    <property type="entry name" value="NAD(P)-binding Rossmann-like Domain"/>
    <property type="match status" value="1"/>
</dbReference>
<dbReference type="SUPFAM" id="SSF50129">
    <property type="entry name" value="GroES-like"/>
    <property type="match status" value="1"/>
</dbReference>
<evidence type="ECO:0000313" key="9">
    <source>
        <dbReference type="Proteomes" id="UP000280197"/>
    </source>
</evidence>
<evidence type="ECO:0000259" key="7">
    <source>
        <dbReference type="SMART" id="SM00829"/>
    </source>
</evidence>
<evidence type="ECO:0000256" key="6">
    <source>
        <dbReference type="RuleBase" id="RU361277"/>
    </source>
</evidence>
<dbReference type="InterPro" id="IPR011032">
    <property type="entry name" value="GroES-like_sf"/>
</dbReference>
<comment type="cofactor">
    <cofactor evidence="1 6">
        <name>Zn(2+)</name>
        <dbReference type="ChEBI" id="CHEBI:29105"/>
    </cofactor>
</comment>
<dbReference type="Gene3D" id="3.90.180.10">
    <property type="entry name" value="Medium-chain alcohol dehydrogenases, catalytic domain"/>
    <property type="match status" value="1"/>
</dbReference>
<keyword evidence="9" id="KW-1185">Reference proteome</keyword>
<accession>A0A3S9IEC2</accession>
<protein>
    <submittedName>
        <fullName evidence="8">NAD(P)-dependent alcohol dehydrogenase</fullName>
    </submittedName>
</protein>